<organism evidence="4 5">
    <name type="scientific">Pterulicium gracile</name>
    <dbReference type="NCBI Taxonomy" id="1884261"/>
    <lineage>
        <taxon>Eukaryota</taxon>
        <taxon>Fungi</taxon>
        <taxon>Dikarya</taxon>
        <taxon>Basidiomycota</taxon>
        <taxon>Agaricomycotina</taxon>
        <taxon>Agaricomycetes</taxon>
        <taxon>Agaricomycetidae</taxon>
        <taxon>Agaricales</taxon>
        <taxon>Pleurotineae</taxon>
        <taxon>Pterulaceae</taxon>
        <taxon>Pterulicium</taxon>
    </lineage>
</organism>
<dbReference type="PANTHER" id="PTHR11567:SF110">
    <property type="entry name" value="2-PHOSPHOXYLOSE PHOSPHATASE 1"/>
    <property type="match status" value="1"/>
</dbReference>
<dbReference type="InterPro" id="IPR000560">
    <property type="entry name" value="His_Pase_clade-2"/>
</dbReference>
<dbReference type="AlphaFoldDB" id="A0A5C3Q8P1"/>
<name>A0A5C3Q8P1_9AGAR</name>
<feature type="compositionally biased region" description="Low complexity" evidence="3">
    <location>
        <begin position="1"/>
        <end position="16"/>
    </location>
</feature>
<keyword evidence="2" id="KW-0378">Hydrolase</keyword>
<dbReference type="SUPFAM" id="SSF53254">
    <property type="entry name" value="Phosphoglycerate mutase-like"/>
    <property type="match status" value="1"/>
</dbReference>
<sequence>MSNAGASNSNASPSAAQRLTGGKSTTLPGREKSPLDADKYPVAPEGLELAQVQVFVRHGERTPVGIRLSKAPASIPEHWMVCKTARRLKTALSSGAGSDYAASLAGTDAVRQPQDLLDILNPRVVEQIDGKKESGECLLGELTDVGRQSTYNYGKSLRSIYIDKLGFLPDSLQDSSDVYCRSTNMPRTIESLQQIIHGLYPTEKCNPKSIPPLFIRNGKDETLLGNTYACKRLEILLLGFAKAAASAYNPTLESLDKKLAKFNEGNPIRVDGKPRASGILDTLRAAAAHGIKIPSEFEDKAVVDVIERAVVNEWFAGYKTEEVRRLGMGRLLRDASLNFERAAAASSSSYRKPSSSNGPRGDENSNGGDDDDETPVPKMMVHSTHDTALAGLCSTLDVFDEKWPEFTASITFELFKKSDPAEAAGSKSYMQSVFSPFSKTPAEFFVRMRYQNRSLPLPFCGAEGKHLEGSPEFCTLEAFKERVKELTPEDWEVECSPAGRS</sequence>
<evidence type="ECO:0000256" key="3">
    <source>
        <dbReference type="SAM" id="MobiDB-lite"/>
    </source>
</evidence>
<dbReference type="InterPro" id="IPR050645">
    <property type="entry name" value="Histidine_acid_phosphatase"/>
</dbReference>
<reference evidence="4 5" key="1">
    <citation type="journal article" date="2019" name="Nat. Ecol. Evol.">
        <title>Megaphylogeny resolves global patterns of mushroom evolution.</title>
        <authorList>
            <person name="Varga T."/>
            <person name="Krizsan K."/>
            <person name="Foldi C."/>
            <person name="Dima B."/>
            <person name="Sanchez-Garcia M."/>
            <person name="Sanchez-Ramirez S."/>
            <person name="Szollosi G.J."/>
            <person name="Szarkandi J.G."/>
            <person name="Papp V."/>
            <person name="Albert L."/>
            <person name="Andreopoulos W."/>
            <person name="Angelini C."/>
            <person name="Antonin V."/>
            <person name="Barry K.W."/>
            <person name="Bougher N.L."/>
            <person name="Buchanan P."/>
            <person name="Buyck B."/>
            <person name="Bense V."/>
            <person name="Catcheside P."/>
            <person name="Chovatia M."/>
            <person name="Cooper J."/>
            <person name="Damon W."/>
            <person name="Desjardin D."/>
            <person name="Finy P."/>
            <person name="Geml J."/>
            <person name="Haridas S."/>
            <person name="Hughes K."/>
            <person name="Justo A."/>
            <person name="Karasinski D."/>
            <person name="Kautmanova I."/>
            <person name="Kiss B."/>
            <person name="Kocsube S."/>
            <person name="Kotiranta H."/>
            <person name="LaButti K.M."/>
            <person name="Lechner B.E."/>
            <person name="Liimatainen K."/>
            <person name="Lipzen A."/>
            <person name="Lukacs Z."/>
            <person name="Mihaltcheva S."/>
            <person name="Morgado L.N."/>
            <person name="Niskanen T."/>
            <person name="Noordeloos M.E."/>
            <person name="Ohm R.A."/>
            <person name="Ortiz-Santana B."/>
            <person name="Ovrebo C."/>
            <person name="Racz N."/>
            <person name="Riley R."/>
            <person name="Savchenko A."/>
            <person name="Shiryaev A."/>
            <person name="Soop K."/>
            <person name="Spirin V."/>
            <person name="Szebenyi C."/>
            <person name="Tomsovsky M."/>
            <person name="Tulloss R.E."/>
            <person name="Uehling J."/>
            <person name="Grigoriev I.V."/>
            <person name="Vagvolgyi C."/>
            <person name="Papp T."/>
            <person name="Martin F.M."/>
            <person name="Miettinen O."/>
            <person name="Hibbett D.S."/>
            <person name="Nagy L.G."/>
        </authorList>
    </citation>
    <scope>NUCLEOTIDE SEQUENCE [LARGE SCALE GENOMIC DNA]</scope>
    <source>
        <strain evidence="4 5">CBS 309.79</strain>
    </source>
</reference>
<dbReference type="Pfam" id="PF00328">
    <property type="entry name" value="His_Phos_2"/>
    <property type="match status" value="1"/>
</dbReference>
<evidence type="ECO:0000313" key="4">
    <source>
        <dbReference type="EMBL" id="TFK97936.1"/>
    </source>
</evidence>
<feature type="region of interest" description="Disordered" evidence="3">
    <location>
        <begin position="348"/>
        <end position="378"/>
    </location>
</feature>
<feature type="region of interest" description="Disordered" evidence="3">
    <location>
        <begin position="1"/>
        <end position="40"/>
    </location>
</feature>
<feature type="compositionally biased region" description="Basic and acidic residues" evidence="3">
    <location>
        <begin position="29"/>
        <end position="39"/>
    </location>
</feature>
<evidence type="ECO:0000256" key="1">
    <source>
        <dbReference type="ARBA" id="ARBA00005375"/>
    </source>
</evidence>
<keyword evidence="5" id="KW-1185">Reference proteome</keyword>
<comment type="similarity">
    <text evidence="1">Belongs to the histidine acid phosphatase family.</text>
</comment>
<dbReference type="Gene3D" id="3.40.50.1240">
    <property type="entry name" value="Phosphoglycerate mutase-like"/>
    <property type="match status" value="1"/>
</dbReference>
<dbReference type="STRING" id="1884261.A0A5C3Q8P1"/>
<accession>A0A5C3Q8P1</accession>
<evidence type="ECO:0000256" key="2">
    <source>
        <dbReference type="ARBA" id="ARBA00022801"/>
    </source>
</evidence>
<evidence type="ECO:0000313" key="5">
    <source>
        <dbReference type="Proteomes" id="UP000305067"/>
    </source>
</evidence>
<dbReference type="Proteomes" id="UP000305067">
    <property type="component" value="Unassembled WGS sequence"/>
</dbReference>
<dbReference type="InterPro" id="IPR029033">
    <property type="entry name" value="His_PPase_superfam"/>
</dbReference>
<dbReference type="GO" id="GO:0016791">
    <property type="term" value="F:phosphatase activity"/>
    <property type="evidence" value="ECO:0007669"/>
    <property type="project" value="TreeGrafter"/>
</dbReference>
<dbReference type="InterPro" id="IPR033379">
    <property type="entry name" value="Acid_Pase_AS"/>
</dbReference>
<dbReference type="PANTHER" id="PTHR11567">
    <property type="entry name" value="ACID PHOSPHATASE-RELATED"/>
    <property type="match status" value="1"/>
</dbReference>
<dbReference type="PROSITE" id="PS00778">
    <property type="entry name" value="HIS_ACID_PHOSPHAT_2"/>
    <property type="match status" value="1"/>
</dbReference>
<dbReference type="OrthoDB" id="10257284at2759"/>
<dbReference type="EMBL" id="ML178843">
    <property type="protein sequence ID" value="TFK97936.1"/>
    <property type="molecule type" value="Genomic_DNA"/>
</dbReference>
<proteinExistence type="inferred from homology"/>
<protein>
    <submittedName>
        <fullName evidence="4">Histidine phosphatase superfamily</fullName>
    </submittedName>
</protein>
<gene>
    <name evidence="4" type="ORF">BDV98DRAFT_596200</name>
</gene>